<sequence length="181" mass="20647">MTRYFVVEFTAPDAVAFDRFRGVFEALKQDKDSDKFRPDDQWPELFDREALDCFNWWTDEDRARWLPGIPDFELSHQAGRPRLEWEFFSMIEAFKNGDYQLIACQRNDNGQSRLEYDPFGGPYGGSGCMVALIQCFGFVVSGGTDVAGFPSGMRGAAPGQRRWTSILGGADHPIVWRRPSE</sequence>
<dbReference type="AlphaFoldDB" id="A0A517SKP2"/>
<gene>
    <name evidence="1" type="ORF">Pan44_47520</name>
</gene>
<evidence type="ECO:0000313" key="1">
    <source>
        <dbReference type="EMBL" id="QDT56695.1"/>
    </source>
</evidence>
<reference evidence="1 2" key="1">
    <citation type="submission" date="2019-02" db="EMBL/GenBank/DDBJ databases">
        <title>Deep-cultivation of Planctomycetes and their phenomic and genomic characterization uncovers novel biology.</title>
        <authorList>
            <person name="Wiegand S."/>
            <person name="Jogler M."/>
            <person name="Boedeker C."/>
            <person name="Pinto D."/>
            <person name="Vollmers J."/>
            <person name="Rivas-Marin E."/>
            <person name="Kohn T."/>
            <person name="Peeters S.H."/>
            <person name="Heuer A."/>
            <person name="Rast P."/>
            <person name="Oberbeckmann S."/>
            <person name="Bunk B."/>
            <person name="Jeske O."/>
            <person name="Meyerdierks A."/>
            <person name="Storesund J.E."/>
            <person name="Kallscheuer N."/>
            <person name="Luecker S."/>
            <person name="Lage O.M."/>
            <person name="Pohl T."/>
            <person name="Merkel B.J."/>
            <person name="Hornburger P."/>
            <person name="Mueller R.-W."/>
            <person name="Bruemmer F."/>
            <person name="Labrenz M."/>
            <person name="Spormann A.M."/>
            <person name="Op den Camp H."/>
            <person name="Overmann J."/>
            <person name="Amann R."/>
            <person name="Jetten M.S.M."/>
            <person name="Mascher T."/>
            <person name="Medema M.H."/>
            <person name="Devos D.P."/>
            <person name="Kaster A.-K."/>
            <person name="Ovreas L."/>
            <person name="Rohde M."/>
            <person name="Galperin M.Y."/>
            <person name="Jogler C."/>
        </authorList>
    </citation>
    <scope>NUCLEOTIDE SEQUENCE [LARGE SCALE GENOMIC DNA]</scope>
    <source>
        <strain evidence="1 2">Pan44</strain>
    </source>
</reference>
<dbReference type="OrthoDB" id="1048413at2"/>
<dbReference type="InParanoid" id="A0A517SKP2"/>
<proteinExistence type="predicted"/>
<dbReference type="EMBL" id="CP036271">
    <property type="protein sequence ID" value="QDT56695.1"/>
    <property type="molecule type" value="Genomic_DNA"/>
</dbReference>
<dbReference type="KEGG" id="ccos:Pan44_47520"/>
<dbReference type="Proteomes" id="UP000315700">
    <property type="component" value="Chromosome"/>
</dbReference>
<organism evidence="1 2">
    <name type="scientific">Caulifigura coniformis</name>
    <dbReference type="NCBI Taxonomy" id="2527983"/>
    <lineage>
        <taxon>Bacteria</taxon>
        <taxon>Pseudomonadati</taxon>
        <taxon>Planctomycetota</taxon>
        <taxon>Planctomycetia</taxon>
        <taxon>Planctomycetales</taxon>
        <taxon>Planctomycetaceae</taxon>
        <taxon>Caulifigura</taxon>
    </lineage>
</organism>
<protein>
    <submittedName>
        <fullName evidence="1">Uncharacterized protein</fullName>
    </submittedName>
</protein>
<name>A0A517SKP2_9PLAN</name>
<evidence type="ECO:0000313" key="2">
    <source>
        <dbReference type="Proteomes" id="UP000315700"/>
    </source>
</evidence>
<keyword evidence="2" id="KW-1185">Reference proteome</keyword>
<accession>A0A517SKP2</accession>
<dbReference type="RefSeq" id="WP_145034138.1">
    <property type="nucleotide sequence ID" value="NZ_CP036271.1"/>
</dbReference>